<dbReference type="STRING" id="435.A0U92_04795"/>
<dbReference type="CDD" id="cd06259">
    <property type="entry name" value="YdcF-like"/>
    <property type="match status" value="1"/>
</dbReference>
<dbReference type="InterPro" id="IPR003848">
    <property type="entry name" value="DUF218"/>
</dbReference>
<accession>A0A1U9KEJ1</accession>
<dbReference type="KEGG" id="aace:A0U92_04795"/>
<dbReference type="Proteomes" id="UP000188937">
    <property type="component" value="Chromosome"/>
</dbReference>
<name>A0A1U9KEJ1_ACEAC</name>
<dbReference type="Pfam" id="PF02698">
    <property type="entry name" value="DUF218"/>
    <property type="match status" value="1"/>
</dbReference>
<evidence type="ECO:0000313" key="2">
    <source>
        <dbReference type="EMBL" id="AQS84202.1"/>
    </source>
</evidence>
<gene>
    <name evidence="2" type="ORF">A0U92_04795</name>
</gene>
<sequence length="206" mass="22715">MAAPPAMRKRLSKIFWWRWAGVCLLTCASLLLIGFGLFLRSALRTPNLPPFSDGIVALTGGTGRVETSLSLLEQGRGRLLLVSGVDPKVTLQELAPNLPAALTGRITLGREATSTAGNATETKHWVRANRLHSLIIVTAGYHMWRAELEIARTLPDVQLNPYPVQPPAMKRPFTRGTWHLLVREYGKFLLTCIGPVKAFRHTVDAT</sequence>
<keyword evidence="3" id="KW-1185">Reference proteome</keyword>
<evidence type="ECO:0000259" key="1">
    <source>
        <dbReference type="Pfam" id="PF02698"/>
    </source>
</evidence>
<evidence type="ECO:0000313" key="3">
    <source>
        <dbReference type="Proteomes" id="UP000188937"/>
    </source>
</evidence>
<feature type="domain" description="DUF218" evidence="1">
    <location>
        <begin position="53"/>
        <end position="185"/>
    </location>
</feature>
<dbReference type="EMBL" id="CP014692">
    <property type="protein sequence ID" value="AQS84202.1"/>
    <property type="molecule type" value="Genomic_DNA"/>
</dbReference>
<reference evidence="2 3" key="1">
    <citation type="submission" date="2016-03" db="EMBL/GenBank/DDBJ databases">
        <title>Acetic acid bacteria sequencing.</title>
        <authorList>
            <person name="Brandt J."/>
            <person name="Jakob F."/>
            <person name="Vogel R.F."/>
        </authorList>
    </citation>
    <scope>NUCLEOTIDE SEQUENCE [LARGE SCALE GENOMIC DNA]</scope>
    <source>
        <strain evidence="2 3">TMW2.1153</strain>
    </source>
</reference>
<proteinExistence type="predicted"/>
<dbReference type="Gene3D" id="3.40.50.620">
    <property type="entry name" value="HUPs"/>
    <property type="match status" value="1"/>
</dbReference>
<organism evidence="2 3">
    <name type="scientific">Acetobacter aceti</name>
    <dbReference type="NCBI Taxonomy" id="435"/>
    <lineage>
        <taxon>Bacteria</taxon>
        <taxon>Pseudomonadati</taxon>
        <taxon>Pseudomonadota</taxon>
        <taxon>Alphaproteobacteria</taxon>
        <taxon>Acetobacterales</taxon>
        <taxon>Acetobacteraceae</taxon>
        <taxon>Acetobacter</taxon>
        <taxon>Acetobacter subgen. Acetobacter</taxon>
    </lineage>
</organism>
<protein>
    <recommendedName>
        <fullName evidence="1">DUF218 domain-containing protein</fullName>
    </recommendedName>
</protein>
<dbReference type="InterPro" id="IPR014729">
    <property type="entry name" value="Rossmann-like_a/b/a_fold"/>
</dbReference>
<dbReference type="AlphaFoldDB" id="A0A1U9KEJ1"/>
<dbReference type="OrthoDB" id="9812311at2"/>